<dbReference type="EMBL" id="JACRSY010000009">
    <property type="protein sequence ID" value="MBC8579299.1"/>
    <property type="molecule type" value="Genomic_DNA"/>
</dbReference>
<keyword evidence="2" id="KW-1185">Reference proteome</keyword>
<dbReference type="Proteomes" id="UP000655830">
    <property type="component" value="Unassembled WGS sequence"/>
</dbReference>
<keyword evidence="1" id="KW-0808">Transferase</keyword>
<organism evidence="1 2">
    <name type="scientific">Zhenhengia yiwuensis</name>
    <dbReference type="NCBI Taxonomy" id="2763666"/>
    <lineage>
        <taxon>Bacteria</taxon>
        <taxon>Bacillati</taxon>
        <taxon>Bacillota</taxon>
        <taxon>Clostridia</taxon>
        <taxon>Lachnospirales</taxon>
        <taxon>Lachnospiraceae</taxon>
        <taxon>Zhenhengia</taxon>
    </lineage>
</organism>
<dbReference type="SUPFAM" id="SSF53335">
    <property type="entry name" value="S-adenosyl-L-methionine-dependent methyltransferases"/>
    <property type="match status" value="1"/>
</dbReference>
<reference evidence="1" key="1">
    <citation type="submission" date="2020-08" db="EMBL/GenBank/DDBJ databases">
        <title>Genome public.</title>
        <authorList>
            <person name="Liu C."/>
            <person name="Sun Q."/>
        </authorList>
    </citation>
    <scope>NUCLEOTIDE SEQUENCE</scope>
    <source>
        <strain evidence="1">NSJ-12</strain>
    </source>
</reference>
<gene>
    <name evidence="1" type="ORF">H8718_07145</name>
</gene>
<dbReference type="InterPro" id="IPR029063">
    <property type="entry name" value="SAM-dependent_MTases_sf"/>
</dbReference>
<evidence type="ECO:0000313" key="2">
    <source>
        <dbReference type="Proteomes" id="UP000655830"/>
    </source>
</evidence>
<sequence>MAYLFKYYARIYDRFMRRFKLDTNEVLLESLGELKGKRILDLGGGTGTLADKLQHMGGDVTLIDPQKEMTAIAKEKNAYLTIYNETLEEVLQHNEVAPFDIVVIRDALHHISNQQEIIRQVALCLTEEGILVISEFNIRHIKAMCIWCFETLCFERCHMFTMESLLNLCSPYFKNQEIRPISAFEMLYKGEKKNV</sequence>
<evidence type="ECO:0000313" key="1">
    <source>
        <dbReference type="EMBL" id="MBC8579299.1"/>
    </source>
</evidence>
<comment type="caution">
    <text evidence="1">The sequence shown here is derived from an EMBL/GenBank/DDBJ whole genome shotgun (WGS) entry which is preliminary data.</text>
</comment>
<proteinExistence type="predicted"/>
<dbReference type="Pfam" id="PF13489">
    <property type="entry name" value="Methyltransf_23"/>
    <property type="match status" value="1"/>
</dbReference>
<dbReference type="GO" id="GO:0008168">
    <property type="term" value="F:methyltransferase activity"/>
    <property type="evidence" value="ECO:0007669"/>
    <property type="project" value="UniProtKB-KW"/>
</dbReference>
<dbReference type="AlphaFoldDB" id="A0A926EGT7"/>
<protein>
    <submittedName>
        <fullName evidence="1">Class I SAM-dependent methyltransferase</fullName>
    </submittedName>
</protein>
<name>A0A926EGT7_9FIRM</name>
<dbReference type="GO" id="GO:0032259">
    <property type="term" value="P:methylation"/>
    <property type="evidence" value="ECO:0007669"/>
    <property type="project" value="UniProtKB-KW"/>
</dbReference>
<dbReference type="CDD" id="cd02440">
    <property type="entry name" value="AdoMet_MTases"/>
    <property type="match status" value="1"/>
</dbReference>
<dbReference type="Gene3D" id="3.40.50.150">
    <property type="entry name" value="Vaccinia Virus protein VP39"/>
    <property type="match status" value="1"/>
</dbReference>
<keyword evidence="1" id="KW-0489">Methyltransferase</keyword>
<accession>A0A926EGT7</accession>
<dbReference type="PANTHER" id="PTHR43861">
    <property type="entry name" value="TRANS-ACONITATE 2-METHYLTRANSFERASE-RELATED"/>
    <property type="match status" value="1"/>
</dbReference>
<dbReference type="RefSeq" id="WP_177669559.1">
    <property type="nucleotide sequence ID" value="NZ_JACRSY010000009.1"/>
</dbReference>